<dbReference type="Proteomes" id="UP000777661">
    <property type="component" value="Unassembled WGS sequence"/>
</dbReference>
<evidence type="ECO:0000256" key="3">
    <source>
        <dbReference type="ARBA" id="ARBA00022729"/>
    </source>
</evidence>
<comment type="caution">
    <text evidence="8">The sequence shown here is derived from an EMBL/GenBank/DDBJ whole genome shotgun (WGS) entry which is preliminary data.</text>
</comment>
<evidence type="ECO:0000259" key="7">
    <source>
        <dbReference type="Pfam" id="PF10502"/>
    </source>
</evidence>
<keyword evidence="6" id="KW-1133">Transmembrane helix</keyword>
<reference evidence="8 9" key="1">
    <citation type="submission" date="2021-06" db="EMBL/GenBank/DDBJ databases">
        <title>Nitratireductor porphyridii sp. nov., isolated from a small marine red alga, Porphyridium purpureum in South Korea.</title>
        <authorList>
            <person name="Kim K.H."/>
            <person name="Kristyanto S."/>
            <person name="Jeon C.O."/>
        </authorList>
    </citation>
    <scope>NUCLEOTIDE SEQUENCE [LARGE SCALE GENOMIC DNA]</scope>
    <source>
        <strain evidence="8 9">R6</strain>
    </source>
</reference>
<feature type="domain" description="Peptidase S26" evidence="7">
    <location>
        <begin position="8"/>
        <end position="170"/>
    </location>
</feature>
<dbReference type="EMBL" id="JAHSQO010000008">
    <property type="protein sequence ID" value="MBY8918871.1"/>
    <property type="molecule type" value="Genomic_DNA"/>
</dbReference>
<evidence type="ECO:0000256" key="5">
    <source>
        <dbReference type="ARBA" id="ARBA00022971"/>
    </source>
</evidence>
<keyword evidence="6" id="KW-0472">Membrane</keyword>
<keyword evidence="4" id="KW-0574">Periplasm</keyword>
<evidence type="ECO:0000256" key="1">
    <source>
        <dbReference type="ARBA" id="ARBA00004418"/>
    </source>
</evidence>
<dbReference type="InterPro" id="IPR036286">
    <property type="entry name" value="LexA/Signal_pep-like_sf"/>
</dbReference>
<dbReference type="Gene3D" id="2.10.109.10">
    <property type="entry name" value="Umud Fragment, subunit A"/>
    <property type="match status" value="1"/>
</dbReference>
<keyword evidence="6" id="KW-0812">Transmembrane</keyword>
<name>A0ABS7RD71_9HYPH</name>
<dbReference type="Pfam" id="PF10502">
    <property type="entry name" value="Peptidase_S26"/>
    <property type="match status" value="1"/>
</dbReference>
<proteinExistence type="inferred from homology"/>
<protein>
    <submittedName>
        <fullName evidence="8">Conjugative transfer signal peptidase TraF</fullName>
    </submittedName>
</protein>
<comment type="subcellular location">
    <subcellularLocation>
        <location evidence="1">Periplasm</location>
    </subcellularLocation>
</comment>
<evidence type="ECO:0000256" key="6">
    <source>
        <dbReference type="SAM" id="Phobius"/>
    </source>
</evidence>
<dbReference type="SUPFAM" id="SSF51306">
    <property type="entry name" value="LexA/Signal peptidase"/>
    <property type="match status" value="1"/>
</dbReference>
<dbReference type="InterPro" id="IPR019533">
    <property type="entry name" value="Peptidase_S26"/>
</dbReference>
<evidence type="ECO:0000313" key="9">
    <source>
        <dbReference type="Proteomes" id="UP000777661"/>
    </source>
</evidence>
<evidence type="ECO:0000313" key="8">
    <source>
        <dbReference type="EMBL" id="MBY8918871.1"/>
    </source>
</evidence>
<keyword evidence="5" id="KW-0184">Conjugation</keyword>
<accession>A0ABS7RD71</accession>
<gene>
    <name evidence="8" type="primary">traF</name>
    <name evidence="8" type="ORF">KVG22_19885</name>
</gene>
<sequence length="177" mass="18761">MTRRRRALTVIWIGAAVVIGLFALGYLGGLRINLTPSYPLGIWRIVPLDREIALGDLVMICPPPTSAFRLARQRGYLRSGLCSGWLSPLIKTVAATQGQRVEIAGSVSVDGVPLAGSELRAADGEGRALIPFAGGVVPPGHVFLHSDFAGSYDSRYFGPLPAAGVLGLAHPVLTIHR</sequence>
<keyword evidence="9" id="KW-1185">Reference proteome</keyword>
<feature type="transmembrane region" description="Helical" evidence="6">
    <location>
        <begin position="7"/>
        <end position="27"/>
    </location>
</feature>
<comment type="similarity">
    <text evidence="2">Belongs to the peptidase S26C family.</text>
</comment>
<dbReference type="NCBIfam" id="TIGR02771">
    <property type="entry name" value="TraF_Ti"/>
    <property type="match status" value="1"/>
</dbReference>
<dbReference type="NCBIfam" id="NF010412">
    <property type="entry name" value="PRK13838.1"/>
    <property type="match status" value="1"/>
</dbReference>
<evidence type="ECO:0000256" key="4">
    <source>
        <dbReference type="ARBA" id="ARBA00022764"/>
    </source>
</evidence>
<dbReference type="RefSeq" id="WP_223006684.1">
    <property type="nucleotide sequence ID" value="NZ_CBDDPV010000002.1"/>
</dbReference>
<evidence type="ECO:0000256" key="2">
    <source>
        <dbReference type="ARBA" id="ARBA00005849"/>
    </source>
</evidence>
<dbReference type="InterPro" id="IPR014139">
    <property type="entry name" value="Peptidase_S26C_TraF"/>
</dbReference>
<keyword evidence="3" id="KW-0732">Signal</keyword>
<organism evidence="8 9">
    <name type="scientific">Nitratireductor rhodophyticola</name>
    <dbReference type="NCBI Taxonomy" id="2854036"/>
    <lineage>
        <taxon>Bacteria</taxon>
        <taxon>Pseudomonadati</taxon>
        <taxon>Pseudomonadota</taxon>
        <taxon>Alphaproteobacteria</taxon>
        <taxon>Hyphomicrobiales</taxon>
        <taxon>Phyllobacteriaceae</taxon>
        <taxon>Nitratireductor</taxon>
    </lineage>
</organism>